<gene>
    <name evidence="4" type="primary">ORF142305</name>
</gene>
<evidence type="ECO:0008006" key="5">
    <source>
        <dbReference type="Google" id="ProtNLM"/>
    </source>
</evidence>
<dbReference type="SUPFAM" id="SSF52540">
    <property type="entry name" value="P-loop containing nucleoside triphosphate hydrolases"/>
    <property type="match status" value="1"/>
</dbReference>
<dbReference type="GO" id="GO:0016887">
    <property type="term" value="F:ATP hydrolysis activity"/>
    <property type="evidence" value="ECO:0007669"/>
    <property type="project" value="InterPro"/>
</dbReference>
<feature type="non-terminal residue" evidence="4">
    <location>
        <position position="1"/>
    </location>
</feature>
<proteinExistence type="inferred from homology"/>
<keyword evidence="3" id="KW-0067">ATP-binding</keyword>
<dbReference type="PANTHER" id="PTHR12169">
    <property type="entry name" value="ATPASE N2B"/>
    <property type="match status" value="1"/>
</dbReference>
<accession>A0A0B7AWS3</accession>
<evidence type="ECO:0000313" key="4">
    <source>
        <dbReference type="EMBL" id="CEK84365.1"/>
    </source>
</evidence>
<name>A0A0B7AWS3_9EUPU</name>
<dbReference type="NCBIfam" id="NF040713">
    <property type="entry name" value="ZapE"/>
    <property type="match status" value="1"/>
</dbReference>
<evidence type="ECO:0000256" key="2">
    <source>
        <dbReference type="ARBA" id="ARBA00022741"/>
    </source>
</evidence>
<dbReference type="InterPro" id="IPR027417">
    <property type="entry name" value="P-loop_NTPase"/>
</dbReference>
<dbReference type="AlphaFoldDB" id="A0A0B7AWS3"/>
<dbReference type="GO" id="GO:0005524">
    <property type="term" value="F:ATP binding"/>
    <property type="evidence" value="ECO:0007669"/>
    <property type="project" value="UniProtKB-KW"/>
</dbReference>
<keyword evidence="2" id="KW-0547">Nucleotide-binding</keyword>
<evidence type="ECO:0000256" key="1">
    <source>
        <dbReference type="ARBA" id="ARBA00010322"/>
    </source>
</evidence>
<dbReference type="Pfam" id="PF03969">
    <property type="entry name" value="AFG1_ATPase"/>
    <property type="match status" value="1"/>
</dbReference>
<protein>
    <recommendedName>
        <fullName evidence="5">AAA+ ATPase domain-containing protein</fullName>
    </recommendedName>
</protein>
<sequence length="494" mass="56423">LFRLFIYNDKMTRTSLQIRELLGRWITVNYMRKHILSSTITSERRSAHSTRNTLQIADSLNDINNGASLKGSDNNGPLGLYLPKVNSGELTEDTNQKQVVERLQALHEELKSYKRQGRQAGSWFKRYAKKEVTVKGLYLYGNVGTGKTMLMDMFYNSSSVVRKQRVHFYQFMLDVHKRIHALKQSQPRVTASRGNQPFDPIGPVALEISDEAWLLCFDEFQVTDVADAMILKRLFTELFENGVIVVATSNRSPDDLYKNGLQRRDFLPCIGMLKKYCEVVPLDSGIDYRMITLPGDGQSYFIGPPEETNAQIDNIIKEFIERQEIDVTPRTLTILGRSLHLPVTYGRVLDTSFDSVCRKNLGAIDYLEICKEFNFVVLREVPKMNLSNRTEARRFITLIDTFYDYKVKLLIGSTSALKDLFSTGELDIGDTEASRALMDDLGISSKSDLAASSIFTGEEEIFAFRRIISRLTEMQTKEYLKYDISKNGKTWTGK</sequence>
<evidence type="ECO:0000256" key="3">
    <source>
        <dbReference type="ARBA" id="ARBA00022840"/>
    </source>
</evidence>
<dbReference type="GO" id="GO:0005739">
    <property type="term" value="C:mitochondrion"/>
    <property type="evidence" value="ECO:0007669"/>
    <property type="project" value="TreeGrafter"/>
</dbReference>
<dbReference type="EMBL" id="HACG01037500">
    <property type="protein sequence ID" value="CEK84365.1"/>
    <property type="molecule type" value="Transcribed_RNA"/>
</dbReference>
<reference evidence="4" key="1">
    <citation type="submission" date="2014-12" db="EMBL/GenBank/DDBJ databases">
        <title>Insight into the proteome of Arion vulgaris.</title>
        <authorList>
            <person name="Aradska J."/>
            <person name="Bulat T."/>
            <person name="Smidak R."/>
            <person name="Sarate P."/>
            <person name="Gangsoo J."/>
            <person name="Sialana F."/>
            <person name="Bilban M."/>
            <person name="Lubec G."/>
        </authorList>
    </citation>
    <scope>NUCLEOTIDE SEQUENCE</scope>
    <source>
        <tissue evidence="4">Skin</tissue>
    </source>
</reference>
<organism evidence="4">
    <name type="scientific">Arion vulgaris</name>
    <dbReference type="NCBI Taxonomy" id="1028688"/>
    <lineage>
        <taxon>Eukaryota</taxon>
        <taxon>Metazoa</taxon>
        <taxon>Spiralia</taxon>
        <taxon>Lophotrochozoa</taxon>
        <taxon>Mollusca</taxon>
        <taxon>Gastropoda</taxon>
        <taxon>Heterobranchia</taxon>
        <taxon>Euthyneura</taxon>
        <taxon>Panpulmonata</taxon>
        <taxon>Eupulmonata</taxon>
        <taxon>Stylommatophora</taxon>
        <taxon>Helicina</taxon>
        <taxon>Arionoidea</taxon>
        <taxon>Arionidae</taxon>
        <taxon>Arion</taxon>
    </lineage>
</organism>
<dbReference type="FunFam" id="3.40.50.300:FF:003045">
    <property type="entry name" value="GD10885"/>
    <property type="match status" value="1"/>
</dbReference>
<dbReference type="Gene3D" id="3.40.50.300">
    <property type="entry name" value="P-loop containing nucleotide triphosphate hydrolases"/>
    <property type="match status" value="1"/>
</dbReference>
<comment type="similarity">
    <text evidence="1">Belongs to the AFG1 ATPase family.</text>
</comment>
<dbReference type="PANTHER" id="PTHR12169:SF6">
    <property type="entry name" value="AFG1-LIKE ATPASE"/>
    <property type="match status" value="1"/>
</dbReference>
<dbReference type="InterPro" id="IPR005654">
    <property type="entry name" value="ATPase_AFG1-like"/>
</dbReference>